<dbReference type="PANTHER" id="PTHR30383:SF5">
    <property type="entry name" value="SGNH HYDROLASE-TYPE ESTERASE DOMAIN-CONTAINING PROTEIN"/>
    <property type="match status" value="1"/>
</dbReference>
<dbReference type="SUPFAM" id="SSF52266">
    <property type="entry name" value="SGNH hydrolase"/>
    <property type="match status" value="1"/>
</dbReference>
<reference evidence="2" key="1">
    <citation type="submission" date="2023-07" db="EMBL/GenBank/DDBJ databases">
        <title>The genome sequence of Rhodocytophaga aerolata KACC 12507.</title>
        <authorList>
            <person name="Zhang X."/>
        </authorList>
    </citation>
    <scope>NUCLEOTIDE SEQUENCE</scope>
    <source>
        <strain evidence="2">KACC 12507</strain>
    </source>
</reference>
<dbReference type="RefSeq" id="WP_302039574.1">
    <property type="nucleotide sequence ID" value="NZ_JAUKPO010000014.1"/>
</dbReference>
<dbReference type="Proteomes" id="UP001168528">
    <property type="component" value="Unassembled WGS sequence"/>
</dbReference>
<dbReference type="InterPro" id="IPR013830">
    <property type="entry name" value="SGNH_hydro"/>
</dbReference>
<dbReference type="Gene3D" id="3.40.50.1110">
    <property type="entry name" value="SGNH hydrolase"/>
    <property type="match status" value="1"/>
</dbReference>
<protein>
    <submittedName>
        <fullName evidence="2">Arylesterase</fullName>
    </submittedName>
</protein>
<dbReference type="EMBL" id="JAUKPO010000014">
    <property type="protein sequence ID" value="MDO1448772.1"/>
    <property type="molecule type" value="Genomic_DNA"/>
</dbReference>
<dbReference type="CDD" id="cd01822">
    <property type="entry name" value="Lysophospholipase_L1_like"/>
    <property type="match status" value="1"/>
</dbReference>
<dbReference type="InterPro" id="IPR051532">
    <property type="entry name" value="Ester_Hydrolysis_Enzymes"/>
</dbReference>
<sequence>MPRIKNILCFGNSLTAGYGLSSSQAWPTLIQQRLHAFRMPYHIINGGRNGDTSGGGVLRIEQYLPDPIDVFILELGINDLPRGILPTQTAANLQKIIDRVKETHPKSRMVLAGMEVPSLVIPREISMFLNDPVVAAFRNIFGEIARKNNMAYIPFLLKGVAGIAHLNLMDRIHPNAQGHHILAENVWEVLSAILD</sequence>
<proteinExistence type="predicted"/>
<gene>
    <name evidence="2" type="ORF">Q0590_21020</name>
</gene>
<accession>A0ABT8R9J7</accession>
<evidence type="ECO:0000259" key="1">
    <source>
        <dbReference type="Pfam" id="PF13472"/>
    </source>
</evidence>
<comment type="caution">
    <text evidence="2">The sequence shown here is derived from an EMBL/GenBank/DDBJ whole genome shotgun (WGS) entry which is preliminary data.</text>
</comment>
<dbReference type="PANTHER" id="PTHR30383">
    <property type="entry name" value="THIOESTERASE 1/PROTEASE 1/LYSOPHOSPHOLIPASE L1"/>
    <property type="match status" value="1"/>
</dbReference>
<feature type="domain" description="SGNH hydrolase-type esterase" evidence="1">
    <location>
        <begin position="9"/>
        <end position="180"/>
    </location>
</feature>
<organism evidence="2 3">
    <name type="scientific">Rhodocytophaga aerolata</name>
    <dbReference type="NCBI Taxonomy" id="455078"/>
    <lineage>
        <taxon>Bacteria</taxon>
        <taxon>Pseudomonadati</taxon>
        <taxon>Bacteroidota</taxon>
        <taxon>Cytophagia</taxon>
        <taxon>Cytophagales</taxon>
        <taxon>Rhodocytophagaceae</taxon>
        <taxon>Rhodocytophaga</taxon>
    </lineage>
</organism>
<dbReference type="InterPro" id="IPR036514">
    <property type="entry name" value="SGNH_hydro_sf"/>
</dbReference>
<dbReference type="Pfam" id="PF13472">
    <property type="entry name" value="Lipase_GDSL_2"/>
    <property type="match status" value="1"/>
</dbReference>
<name>A0ABT8R9J7_9BACT</name>
<evidence type="ECO:0000313" key="3">
    <source>
        <dbReference type="Proteomes" id="UP001168528"/>
    </source>
</evidence>
<keyword evidence="3" id="KW-1185">Reference proteome</keyword>
<evidence type="ECO:0000313" key="2">
    <source>
        <dbReference type="EMBL" id="MDO1448772.1"/>
    </source>
</evidence>